<evidence type="ECO:0000313" key="3">
    <source>
        <dbReference type="EMBL" id="KAG0258530.1"/>
    </source>
</evidence>
<dbReference type="AlphaFoldDB" id="A0A9P6Q5J9"/>
<accession>A0A9P6Q5J9</accession>
<evidence type="ECO:0000259" key="2">
    <source>
        <dbReference type="Pfam" id="PF12937"/>
    </source>
</evidence>
<dbReference type="EMBL" id="JAAAJA010000216">
    <property type="protein sequence ID" value="KAG0258530.1"/>
    <property type="molecule type" value="Genomic_DNA"/>
</dbReference>
<dbReference type="SMART" id="SM00367">
    <property type="entry name" value="LRR_CC"/>
    <property type="match status" value="4"/>
</dbReference>
<feature type="compositionally biased region" description="Acidic residues" evidence="1">
    <location>
        <begin position="549"/>
        <end position="578"/>
    </location>
</feature>
<gene>
    <name evidence="3" type="ORF">BG011_003238</name>
</gene>
<dbReference type="Proteomes" id="UP000726737">
    <property type="component" value="Unassembled WGS sequence"/>
</dbReference>
<dbReference type="InterPro" id="IPR006553">
    <property type="entry name" value="Leu-rich_rpt_Cys-con_subtyp"/>
</dbReference>
<keyword evidence="4" id="KW-1185">Reference proteome</keyword>
<dbReference type="GO" id="GO:0031146">
    <property type="term" value="P:SCF-dependent proteasomal ubiquitin-dependent protein catabolic process"/>
    <property type="evidence" value="ECO:0007669"/>
    <property type="project" value="TreeGrafter"/>
</dbReference>
<dbReference type="Pfam" id="PF12937">
    <property type="entry name" value="F-box-like"/>
    <property type="match status" value="1"/>
</dbReference>
<dbReference type="InterPro" id="IPR001810">
    <property type="entry name" value="F-box_dom"/>
</dbReference>
<proteinExistence type="predicted"/>
<dbReference type="SUPFAM" id="SSF81383">
    <property type="entry name" value="F-box domain"/>
    <property type="match status" value="1"/>
</dbReference>
<dbReference type="OrthoDB" id="550575at2759"/>
<name>A0A9P6Q5J9_9FUNG</name>
<protein>
    <recommendedName>
        <fullName evidence="2">F-box domain-containing protein</fullName>
    </recommendedName>
</protein>
<dbReference type="GO" id="GO:0019005">
    <property type="term" value="C:SCF ubiquitin ligase complex"/>
    <property type="evidence" value="ECO:0007669"/>
    <property type="project" value="TreeGrafter"/>
</dbReference>
<feature type="compositionally biased region" description="Acidic residues" evidence="1">
    <location>
        <begin position="659"/>
        <end position="675"/>
    </location>
</feature>
<dbReference type="Gene3D" id="3.80.10.10">
    <property type="entry name" value="Ribonuclease Inhibitor"/>
    <property type="match status" value="1"/>
</dbReference>
<reference evidence="3" key="1">
    <citation type="journal article" date="2020" name="Fungal Divers.">
        <title>Resolving the Mortierellaceae phylogeny through synthesis of multi-gene phylogenetics and phylogenomics.</title>
        <authorList>
            <person name="Vandepol N."/>
            <person name="Liber J."/>
            <person name="Desiro A."/>
            <person name="Na H."/>
            <person name="Kennedy M."/>
            <person name="Barry K."/>
            <person name="Grigoriev I.V."/>
            <person name="Miller A.N."/>
            <person name="O'Donnell K."/>
            <person name="Stajich J.E."/>
            <person name="Bonito G."/>
        </authorList>
    </citation>
    <scope>NUCLEOTIDE SEQUENCE</scope>
    <source>
        <strain evidence="3">KOD948</strain>
    </source>
</reference>
<feature type="compositionally biased region" description="Acidic residues" evidence="1">
    <location>
        <begin position="692"/>
        <end position="710"/>
    </location>
</feature>
<dbReference type="InterPro" id="IPR032675">
    <property type="entry name" value="LRR_dom_sf"/>
</dbReference>
<sequence>MPPHPLFIPEILNLIFESLDTTSLIAAATVCRVWNASVLPVLWRNVVHLDRDSTFYDRVRTHGHYIHGLDISLAKEQHVWGSCARQLTLVLQETPRLKSLTLRLPEDCQPAARQEVYQIIRDYVAGNLTTLCLAPTPCKQIPHQPLSRMSVEDATILFPALTQLTTLEMGSSPPDEALAVIVDSLPGLTAVFLKEQLSTNTGDEEYLGDQGLGLLGQKLFQLQKLSINSNQHITSDGLLVFLNHCQILTHLDLSSCYLLDSMGLERLMESSSLLTHVVLADTLVGDGALLTLAQTTRAARLRSLWIGQCTEVTTLGVQGIVKACVNLEEFDFSDCSRVSMAVFDGPQWECLRIKVLKMGGISQQDAGALPILKQDRVHMYQQLGRLDRLVSLDMAAMPVDLRLFDFGRFAIQNMTRLKRLVMTNRRDNIADKEAIWLATQLPSLRTLLVDTDSIRAQLVQDLRDINCNLNIQLQTVQTLDRAHWPQDDSSDMDEDDDNDGSYHGDTTFGGHSFYGTWGVDSDDLDDSDGQIVDSDTSVSDDNISNSESSAEDGAIEVGENSEDGINESDSDNEGEDGEPATMAFCSGYYNLSGSGSLPSVSMDEGEGDEDIPRTLAYYSNYRDQAGYSSTESGMEEVGDDDTDDDTTISANPFESGLSESEEDESEPETQSESDSLDSSSQESDNEIGQSSLEEEGDSEPGNEDSMESDIDEHSKDDSVQSDSEDHSAIIDVEDDDDGLDQGYDNESDYTYGDVVEDSFAEYFDEEYEDYGGYEFDDDDACYASF</sequence>
<feature type="compositionally biased region" description="Low complexity" evidence="1">
    <location>
        <begin position="586"/>
        <end position="599"/>
    </location>
</feature>
<evidence type="ECO:0000313" key="4">
    <source>
        <dbReference type="Proteomes" id="UP000726737"/>
    </source>
</evidence>
<dbReference type="PANTHER" id="PTHR13318">
    <property type="entry name" value="PARTNER OF PAIRED, ISOFORM B-RELATED"/>
    <property type="match status" value="1"/>
</dbReference>
<feature type="compositionally biased region" description="Polar residues" evidence="1">
    <location>
        <begin position="536"/>
        <end position="548"/>
    </location>
</feature>
<feature type="compositionally biased region" description="Acidic residues" evidence="1">
    <location>
        <begin position="731"/>
        <end position="747"/>
    </location>
</feature>
<feature type="compositionally biased region" description="Acidic residues" evidence="1">
    <location>
        <begin position="633"/>
        <end position="646"/>
    </location>
</feature>
<dbReference type="InterPro" id="IPR036047">
    <property type="entry name" value="F-box-like_dom_sf"/>
</dbReference>
<dbReference type="SUPFAM" id="SSF52047">
    <property type="entry name" value="RNI-like"/>
    <property type="match status" value="1"/>
</dbReference>
<feature type="compositionally biased region" description="Basic and acidic residues" evidence="1">
    <location>
        <begin position="711"/>
        <end position="728"/>
    </location>
</feature>
<feature type="domain" description="F-box" evidence="2">
    <location>
        <begin position="9"/>
        <end position="46"/>
    </location>
</feature>
<evidence type="ECO:0000256" key="1">
    <source>
        <dbReference type="SAM" id="MobiDB-lite"/>
    </source>
</evidence>
<organism evidence="3 4">
    <name type="scientific">Mortierella polycephala</name>
    <dbReference type="NCBI Taxonomy" id="41804"/>
    <lineage>
        <taxon>Eukaryota</taxon>
        <taxon>Fungi</taxon>
        <taxon>Fungi incertae sedis</taxon>
        <taxon>Mucoromycota</taxon>
        <taxon>Mortierellomycotina</taxon>
        <taxon>Mortierellomycetes</taxon>
        <taxon>Mortierellales</taxon>
        <taxon>Mortierellaceae</taxon>
        <taxon>Mortierella</taxon>
    </lineage>
</organism>
<feature type="compositionally biased region" description="Acidic residues" evidence="1">
    <location>
        <begin position="488"/>
        <end position="499"/>
    </location>
</feature>
<feature type="region of interest" description="Disordered" evidence="1">
    <location>
        <begin position="524"/>
        <end position="750"/>
    </location>
</feature>
<comment type="caution">
    <text evidence="3">The sequence shown here is derived from an EMBL/GenBank/DDBJ whole genome shotgun (WGS) entry which is preliminary data.</text>
</comment>
<feature type="region of interest" description="Disordered" evidence="1">
    <location>
        <begin position="481"/>
        <end position="504"/>
    </location>
</feature>